<keyword evidence="4" id="KW-1185">Reference proteome</keyword>
<accession>A0AA42CFS2</accession>
<feature type="transmembrane region" description="Helical" evidence="1">
    <location>
        <begin position="241"/>
        <end position="260"/>
    </location>
</feature>
<evidence type="ECO:0000313" key="4">
    <source>
        <dbReference type="Proteomes" id="UP001165679"/>
    </source>
</evidence>
<feature type="transmembrane region" description="Helical" evidence="1">
    <location>
        <begin position="144"/>
        <end position="165"/>
    </location>
</feature>
<dbReference type="Gene3D" id="1.20.144.10">
    <property type="entry name" value="Phosphatidic acid phosphatase type 2/haloperoxidase"/>
    <property type="match status" value="1"/>
</dbReference>
<keyword evidence="1" id="KW-0472">Membrane</keyword>
<dbReference type="Proteomes" id="UP001165679">
    <property type="component" value="Unassembled WGS sequence"/>
</dbReference>
<dbReference type="AlphaFoldDB" id="A0AA42CFS2"/>
<reference evidence="3" key="2">
    <citation type="submission" date="2022-10" db="EMBL/GenBank/DDBJ databases">
        <authorList>
            <person name="Trinh H.N."/>
        </authorList>
    </citation>
    <scope>NUCLEOTIDE SEQUENCE</scope>
    <source>
        <strain evidence="3">RN2-1</strain>
    </source>
</reference>
<reference evidence="3" key="1">
    <citation type="submission" date="2022-09" db="EMBL/GenBank/DDBJ databases">
        <title>Rhodovastum sp. nov. RN2-1 isolated from soil in Seongnam, South Korea.</title>
        <authorList>
            <person name="Le N.T."/>
        </authorList>
    </citation>
    <scope>NUCLEOTIDE SEQUENCE</scope>
    <source>
        <strain evidence="3">RN2-1</strain>
    </source>
</reference>
<gene>
    <name evidence="3" type="ORF">OL599_00650</name>
</gene>
<feature type="transmembrane region" description="Helical" evidence="1">
    <location>
        <begin position="267"/>
        <end position="289"/>
    </location>
</feature>
<dbReference type="Pfam" id="PF14378">
    <property type="entry name" value="PAP2_3"/>
    <property type="match status" value="1"/>
</dbReference>
<feature type="transmembrane region" description="Helical" evidence="1">
    <location>
        <begin position="21"/>
        <end position="39"/>
    </location>
</feature>
<name>A0AA42CFS2_9PROT</name>
<dbReference type="EMBL" id="JAPDNT010000001">
    <property type="protein sequence ID" value="MCW3473075.1"/>
    <property type="molecule type" value="Genomic_DNA"/>
</dbReference>
<protein>
    <submittedName>
        <fullName evidence="3">Phosphatase PAP2 family protein</fullName>
    </submittedName>
</protein>
<dbReference type="InterPro" id="IPR026841">
    <property type="entry name" value="Aur1/Ipt1"/>
</dbReference>
<feature type="domain" description="Inositolphosphotransferase Aur1/Ipt1" evidence="2">
    <location>
        <begin position="113"/>
        <end position="303"/>
    </location>
</feature>
<sequence length="350" mass="38072">MPRPDHRSSESVSEIPGASRLLWVLIGSTGAAAVAAYWANGISLRLGDAGPIILAPIPICLGVSWFYRRIRSDYRIATGSEDAAQLILIIALATLLNFAAAVAGSHFPYRDAWLAAADQWLGFDWRSYVAYVDARPLVGQLLKAGYFSINIMFLLVLAGLTFTGARDRLQTFLIAVWLCLILTIAIFVTMPAGAAYSHFGVGLQDLHTLHPASLVNRFTALLPQMRGPGPHLVSMDDLEGLITFPSFHTSGAILFVWALWPNRWLRWPVLGLNLLALAATPVEGAHYLADMIGGSALAVISIFVATAVGAALLRSRERRTEADVREPAFKALATRRADHTGDRLIQPIRP</sequence>
<proteinExistence type="predicted"/>
<keyword evidence="1" id="KW-1133">Transmembrane helix</keyword>
<evidence type="ECO:0000256" key="1">
    <source>
        <dbReference type="SAM" id="Phobius"/>
    </source>
</evidence>
<evidence type="ECO:0000313" key="3">
    <source>
        <dbReference type="EMBL" id="MCW3473075.1"/>
    </source>
</evidence>
<dbReference type="GO" id="GO:0016020">
    <property type="term" value="C:membrane"/>
    <property type="evidence" value="ECO:0007669"/>
    <property type="project" value="UniProtKB-SubCell"/>
</dbReference>
<feature type="transmembrane region" description="Helical" evidence="1">
    <location>
        <begin position="87"/>
        <end position="107"/>
    </location>
</feature>
<feature type="transmembrane region" description="Helical" evidence="1">
    <location>
        <begin position="51"/>
        <end position="67"/>
    </location>
</feature>
<feature type="transmembrane region" description="Helical" evidence="1">
    <location>
        <begin position="172"/>
        <end position="196"/>
    </location>
</feature>
<keyword evidence="1" id="KW-0812">Transmembrane</keyword>
<feature type="transmembrane region" description="Helical" evidence="1">
    <location>
        <begin position="295"/>
        <end position="313"/>
    </location>
</feature>
<dbReference type="RefSeq" id="WP_264711656.1">
    <property type="nucleotide sequence ID" value="NZ_JAPDNT010000001.1"/>
</dbReference>
<comment type="caution">
    <text evidence="3">The sequence shown here is derived from an EMBL/GenBank/DDBJ whole genome shotgun (WGS) entry which is preliminary data.</text>
</comment>
<evidence type="ECO:0000259" key="2">
    <source>
        <dbReference type="Pfam" id="PF14378"/>
    </source>
</evidence>
<organism evidence="3 4">
    <name type="scientific">Limobrevibacterium gyesilva</name>
    <dbReference type="NCBI Taxonomy" id="2991712"/>
    <lineage>
        <taxon>Bacteria</taxon>
        <taxon>Pseudomonadati</taxon>
        <taxon>Pseudomonadota</taxon>
        <taxon>Alphaproteobacteria</taxon>
        <taxon>Acetobacterales</taxon>
        <taxon>Acetobacteraceae</taxon>
        <taxon>Limobrevibacterium</taxon>
    </lineage>
</organism>